<evidence type="ECO:0000313" key="7">
    <source>
        <dbReference type="Proteomes" id="UP001600888"/>
    </source>
</evidence>
<feature type="transmembrane region" description="Helical" evidence="2">
    <location>
        <begin position="138"/>
        <end position="157"/>
    </location>
</feature>
<feature type="signal peptide" evidence="3">
    <location>
        <begin position="1"/>
        <end position="27"/>
    </location>
</feature>
<dbReference type="PANTHER" id="PTHR31685:SF3">
    <property type="entry name" value="INTEGRAL MEMBRANE PROTEIN (AFU_ORTHOLOGUE AFUA_6G12730)"/>
    <property type="match status" value="1"/>
</dbReference>
<name>A0ABR4EL34_9PEZI</name>
<protein>
    <recommendedName>
        <fullName evidence="8">Integral membrane protein</fullName>
    </recommendedName>
</protein>
<gene>
    <name evidence="6" type="ORF">FJTKL_10221</name>
</gene>
<dbReference type="Pfam" id="PF10348">
    <property type="entry name" value="DUF2427"/>
    <property type="match status" value="1"/>
</dbReference>
<evidence type="ECO:0000256" key="3">
    <source>
        <dbReference type="SAM" id="SignalP"/>
    </source>
</evidence>
<evidence type="ECO:0000313" key="6">
    <source>
        <dbReference type="EMBL" id="KAL2283122.1"/>
    </source>
</evidence>
<dbReference type="InterPro" id="IPR018825">
    <property type="entry name" value="DUF2427"/>
</dbReference>
<keyword evidence="2" id="KW-0472">Membrane</keyword>
<keyword evidence="2" id="KW-1133">Transmembrane helix</keyword>
<feature type="domain" description="DUF2427" evidence="4">
    <location>
        <begin position="58"/>
        <end position="159"/>
    </location>
</feature>
<evidence type="ECO:0000259" key="4">
    <source>
        <dbReference type="Pfam" id="PF10348"/>
    </source>
</evidence>
<sequence length="604" mass="66058">MRSVTRPALHLLATAAVLGALLPAVLAHGDEGMSMDGDMDMDGAMNMSAHQPGNATQKYPPNYFSHPEYRGTLVAHIALMVLGWVFVLPLATMFSLARSRYTLPTQFAFLAVNALGVLFSTIYNAKTPDLYPNNAHHKLGWVVTWVLSAQVLVSLLGRLAGAFSKKTDSAPNNAERQGFLPVSRAAMEEHHRLHSSPYSALHRHSDDSGHGTASRPESLRSPSFSSTPDTLASPSAETAHKTFHDDDEDLEADADLPAVHRGGAIRNFATKIGSKISSRAWRVLIPGYDVVDRTSMILGFVALCTGVVTYGRLFEGSMIFTGLAHWIKGGIFFWLGIFTLGRWCGSFGELGWAWNVKPKSASGRWTPSAEFVESALIFTYGATNIFLEHLGGWGGEWSFEDLEHISITVLFIGGGLCGMLIESISIRDLLNTTVAEAVQESYDEDERETALEQPRTYNFSMNPMPALVILLLGIMMSSHTQQTMISSMVHKQWGNLLTGASFARAFSYVLTYLKPPKSVLPSRPPTELLTSFGLMAGGIIFMASSGDTVLGMINQNLDAMFMYTVTMGLIGVFMAWEIILIAIKGWAVRKEAGKPRTARKYFSA</sequence>
<dbReference type="InterPro" id="IPR018827">
    <property type="entry name" value="YTP1_C"/>
</dbReference>
<feature type="compositionally biased region" description="Polar residues" evidence="1">
    <location>
        <begin position="220"/>
        <end position="236"/>
    </location>
</feature>
<feature type="transmembrane region" description="Helical" evidence="2">
    <location>
        <begin position="464"/>
        <end position="481"/>
    </location>
</feature>
<comment type="caution">
    <text evidence="6">The sequence shown here is derived from an EMBL/GenBank/DDBJ whole genome shotgun (WGS) entry which is preliminary data.</text>
</comment>
<feature type="transmembrane region" description="Helical" evidence="2">
    <location>
        <begin position="73"/>
        <end position="95"/>
    </location>
</feature>
<keyword evidence="2" id="KW-0812">Transmembrane</keyword>
<feature type="domain" description="Protein YTP1-like C-terminal" evidence="5">
    <location>
        <begin position="299"/>
        <end position="585"/>
    </location>
</feature>
<feature type="transmembrane region" description="Helical" evidence="2">
    <location>
        <begin position="107"/>
        <end position="126"/>
    </location>
</feature>
<evidence type="ECO:0000256" key="2">
    <source>
        <dbReference type="SAM" id="Phobius"/>
    </source>
</evidence>
<dbReference type="EMBL" id="JBAWTH010000045">
    <property type="protein sequence ID" value="KAL2283122.1"/>
    <property type="molecule type" value="Genomic_DNA"/>
</dbReference>
<feature type="transmembrane region" description="Helical" evidence="2">
    <location>
        <begin position="563"/>
        <end position="587"/>
    </location>
</feature>
<proteinExistence type="predicted"/>
<feature type="chain" id="PRO_5045086265" description="Integral membrane protein" evidence="3">
    <location>
        <begin position="28"/>
        <end position="604"/>
    </location>
</feature>
<organism evidence="6 7">
    <name type="scientific">Diaporthe vaccinii</name>
    <dbReference type="NCBI Taxonomy" id="105482"/>
    <lineage>
        <taxon>Eukaryota</taxon>
        <taxon>Fungi</taxon>
        <taxon>Dikarya</taxon>
        <taxon>Ascomycota</taxon>
        <taxon>Pezizomycotina</taxon>
        <taxon>Sordariomycetes</taxon>
        <taxon>Sordariomycetidae</taxon>
        <taxon>Diaporthales</taxon>
        <taxon>Diaporthaceae</taxon>
        <taxon>Diaporthe</taxon>
        <taxon>Diaporthe eres species complex</taxon>
    </lineage>
</organism>
<keyword evidence="3" id="KW-0732">Signal</keyword>
<evidence type="ECO:0000256" key="1">
    <source>
        <dbReference type="SAM" id="MobiDB-lite"/>
    </source>
</evidence>
<accession>A0ABR4EL34</accession>
<feature type="transmembrane region" description="Helical" evidence="2">
    <location>
        <begin position="525"/>
        <end position="543"/>
    </location>
</feature>
<evidence type="ECO:0008006" key="8">
    <source>
        <dbReference type="Google" id="ProtNLM"/>
    </source>
</evidence>
<dbReference type="Pfam" id="PF10355">
    <property type="entry name" value="Ytp1"/>
    <property type="match status" value="1"/>
</dbReference>
<evidence type="ECO:0000259" key="5">
    <source>
        <dbReference type="Pfam" id="PF10355"/>
    </source>
</evidence>
<keyword evidence="7" id="KW-1185">Reference proteome</keyword>
<reference evidence="6 7" key="1">
    <citation type="submission" date="2024-03" db="EMBL/GenBank/DDBJ databases">
        <title>A high-quality draft genome sequence of Diaporthe vaccinii, a causative agent of upright dieback and viscid rot disease in cranberry plants.</title>
        <authorList>
            <person name="Sarrasin M."/>
            <person name="Lang B.F."/>
            <person name="Burger G."/>
        </authorList>
    </citation>
    <scope>NUCLEOTIDE SEQUENCE [LARGE SCALE GENOMIC DNA]</scope>
    <source>
        <strain evidence="6 7">IS7</strain>
    </source>
</reference>
<feature type="region of interest" description="Disordered" evidence="1">
    <location>
        <begin position="193"/>
        <end position="240"/>
    </location>
</feature>
<feature type="transmembrane region" description="Helical" evidence="2">
    <location>
        <begin position="290"/>
        <end position="311"/>
    </location>
</feature>
<dbReference type="PANTHER" id="PTHR31685">
    <property type="entry name" value="INTEGRAL MEMBRANE PROTEIN (AFU_ORTHOLOGUE AFUA_6G12730)-RELATED"/>
    <property type="match status" value="1"/>
</dbReference>
<feature type="transmembrane region" description="Helical" evidence="2">
    <location>
        <begin position="493"/>
        <end position="513"/>
    </location>
</feature>
<dbReference type="Proteomes" id="UP001600888">
    <property type="component" value="Unassembled WGS sequence"/>
</dbReference>